<proteinExistence type="predicted"/>
<accession>A0ABQ5A6Y8</accession>
<dbReference type="EMBL" id="BQNB010012041">
    <property type="protein sequence ID" value="GJS98400.1"/>
    <property type="molecule type" value="Genomic_DNA"/>
</dbReference>
<feature type="region of interest" description="Disordered" evidence="1">
    <location>
        <begin position="325"/>
        <end position="355"/>
    </location>
</feature>
<sequence length="355" mass="39834">MHVQKHTDKEVVEESGIKSLGNVIFDELYGHDLDMGANESPFDTKSRIKFVGKANPTLNLTNQGAGSLLADKELTKADSDLESMPDDEIESVSGFEVDTNDDEKNCNEHKEELSKTDEAIVDNMIDELVDMAYSKDASADKPAQSDPLGHLHAEISSLSVKVENLESSLSHLKNILPQIIMDSVKKTLPKFDKRVKKSLKAQVSDIVLKPLYKEFNALNKMESTRFVTLQKHLNKAIRTKVGKSVQRNVRKEIRTMNELLRCKVKHQMQLIKYLEQMVHSHVKVARDIMVVNAQQLEKKIEKNTVDILELVNLIQELISMIDPVPASPKAVTEGDKVSTQPKSDQVKETEPADDA</sequence>
<name>A0ABQ5A6Y8_9ASTR</name>
<evidence type="ECO:0000313" key="2">
    <source>
        <dbReference type="EMBL" id="GJS98400.1"/>
    </source>
</evidence>
<keyword evidence="3" id="KW-1185">Reference proteome</keyword>
<feature type="compositionally biased region" description="Basic and acidic residues" evidence="1">
    <location>
        <begin position="344"/>
        <end position="355"/>
    </location>
</feature>
<gene>
    <name evidence="2" type="ORF">Tco_0819570</name>
</gene>
<evidence type="ECO:0000313" key="3">
    <source>
        <dbReference type="Proteomes" id="UP001151760"/>
    </source>
</evidence>
<evidence type="ECO:0000256" key="1">
    <source>
        <dbReference type="SAM" id="MobiDB-lite"/>
    </source>
</evidence>
<reference evidence="2" key="1">
    <citation type="journal article" date="2022" name="Int. J. Mol. Sci.">
        <title>Draft Genome of Tanacetum Coccineum: Genomic Comparison of Closely Related Tanacetum-Family Plants.</title>
        <authorList>
            <person name="Yamashiro T."/>
            <person name="Shiraishi A."/>
            <person name="Nakayama K."/>
            <person name="Satake H."/>
        </authorList>
    </citation>
    <scope>NUCLEOTIDE SEQUENCE</scope>
</reference>
<reference evidence="2" key="2">
    <citation type="submission" date="2022-01" db="EMBL/GenBank/DDBJ databases">
        <authorList>
            <person name="Yamashiro T."/>
            <person name="Shiraishi A."/>
            <person name="Satake H."/>
            <person name="Nakayama K."/>
        </authorList>
    </citation>
    <scope>NUCLEOTIDE SEQUENCE</scope>
</reference>
<protein>
    <submittedName>
        <fullName evidence="2">Uncharacterized protein</fullName>
    </submittedName>
</protein>
<comment type="caution">
    <text evidence="2">The sequence shown here is derived from an EMBL/GenBank/DDBJ whole genome shotgun (WGS) entry which is preliminary data.</text>
</comment>
<dbReference type="Proteomes" id="UP001151760">
    <property type="component" value="Unassembled WGS sequence"/>
</dbReference>
<organism evidence="2 3">
    <name type="scientific">Tanacetum coccineum</name>
    <dbReference type="NCBI Taxonomy" id="301880"/>
    <lineage>
        <taxon>Eukaryota</taxon>
        <taxon>Viridiplantae</taxon>
        <taxon>Streptophyta</taxon>
        <taxon>Embryophyta</taxon>
        <taxon>Tracheophyta</taxon>
        <taxon>Spermatophyta</taxon>
        <taxon>Magnoliopsida</taxon>
        <taxon>eudicotyledons</taxon>
        <taxon>Gunneridae</taxon>
        <taxon>Pentapetalae</taxon>
        <taxon>asterids</taxon>
        <taxon>campanulids</taxon>
        <taxon>Asterales</taxon>
        <taxon>Asteraceae</taxon>
        <taxon>Asteroideae</taxon>
        <taxon>Anthemideae</taxon>
        <taxon>Anthemidinae</taxon>
        <taxon>Tanacetum</taxon>
    </lineage>
</organism>